<dbReference type="EC" id="2.7.13.3" evidence="2"/>
<gene>
    <name evidence="8" type="ORF">ACFSKO_10335</name>
</gene>
<dbReference type="Gene3D" id="3.30.565.10">
    <property type="entry name" value="Histidine kinase-like ATPase, C-terminal domain"/>
    <property type="match status" value="1"/>
</dbReference>
<proteinExistence type="predicted"/>
<dbReference type="SUPFAM" id="SSF47384">
    <property type="entry name" value="Homodimeric domain of signal transducing histidine kinase"/>
    <property type="match status" value="1"/>
</dbReference>
<evidence type="ECO:0000256" key="5">
    <source>
        <dbReference type="ARBA" id="ARBA00022777"/>
    </source>
</evidence>
<sequence length="517" mass="57507">MSVEIKGAADLSLATPKTEDKFEAGILILSEDGLSLLEVNKRAEEMLGYSKERLLSLAPQDLLDKSKENCPSHETKISWCDIGDTISLLHANGQSLFCRASAGVIELKGERQIILTLTPASQEAHQSRIKALLGLAVEHMPDAMIIYNTDDRLIYFNKAYRRFFPYMPPFEELENKHYLDVVRISMADPGAITDPLCIEDPEIYLAKRMERLHTPQEDPFVQKTANEWHLVHEMRIPGVGFVSLRREITAEKIYRDEMTEAAGAMALSHKEAIEARIAAEQANRSKSEFLAMMSHELRTPLNAIIGFSSLMQEEIFGPVGNERYKEYPGMINESGNHLLEIINDILDLAKIEAGKMELDCQLLNANDTIKACARLVRGLAESRNVNIEVRVEDKDAQFCADARLTKQMVVNLLSNSCKFTPAGGRIILSFSHNENKKSVISVQDTGIGMNKADLELALLPFRQVGEVSTASEFGTGLGLPLVKSFIEMHGGTLEIESEPEKGTTARLCFPSVEPAMV</sequence>
<evidence type="ECO:0000313" key="8">
    <source>
        <dbReference type="EMBL" id="MFD2206013.1"/>
    </source>
</evidence>
<keyword evidence="9" id="KW-1185">Reference proteome</keyword>
<dbReference type="Gene3D" id="1.10.287.130">
    <property type="match status" value="1"/>
</dbReference>
<comment type="catalytic activity">
    <reaction evidence="1">
        <text>ATP + protein L-histidine = ADP + protein N-phospho-L-histidine.</text>
        <dbReference type="EC" id="2.7.13.3"/>
    </reaction>
</comment>
<dbReference type="InterPro" id="IPR004358">
    <property type="entry name" value="Sig_transdc_His_kin-like_C"/>
</dbReference>
<dbReference type="PROSITE" id="PS50112">
    <property type="entry name" value="PAS"/>
    <property type="match status" value="1"/>
</dbReference>
<dbReference type="CDD" id="cd00130">
    <property type="entry name" value="PAS"/>
    <property type="match status" value="1"/>
</dbReference>
<evidence type="ECO:0000256" key="2">
    <source>
        <dbReference type="ARBA" id="ARBA00012438"/>
    </source>
</evidence>
<dbReference type="GO" id="GO:0005524">
    <property type="term" value="F:ATP binding"/>
    <property type="evidence" value="ECO:0007669"/>
    <property type="project" value="UniProtKB-KW"/>
</dbReference>
<dbReference type="PRINTS" id="PR00344">
    <property type="entry name" value="BCTRLSENSOR"/>
</dbReference>
<dbReference type="InterPro" id="IPR035965">
    <property type="entry name" value="PAS-like_dom_sf"/>
</dbReference>
<organism evidence="8 9">
    <name type="scientific">Kiloniella antarctica</name>
    <dbReference type="NCBI Taxonomy" id="1550907"/>
    <lineage>
        <taxon>Bacteria</taxon>
        <taxon>Pseudomonadati</taxon>
        <taxon>Pseudomonadota</taxon>
        <taxon>Alphaproteobacteria</taxon>
        <taxon>Rhodospirillales</taxon>
        <taxon>Kiloniellaceae</taxon>
        <taxon>Kiloniella</taxon>
    </lineage>
</organism>
<evidence type="ECO:0000259" key="7">
    <source>
        <dbReference type="PROSITE" id="PS50112"/>
    </source>
</evidence>
<evidence type="ECO:0000313" key="9">
    <source>
        <dbReference type="Proteomes" id="UP001597294"/>
    </source>
</evidence>
<dbReference type="PROSITE" id="PS50109">
    <property type="entry name" value="HIS_KIN"/>
    <property type="match status" value="1"/>
</dbReference>
<dbReference type="Pfam" id="PF02518">
    <property type="entry name" value="HATPase_c"/>
    <property type="match status" value="1"/>
</dbReference>
<evidence type="ECO:0000256" key="1">
    <source>
        <dbReference type="ARBA" id="ARBA00000085"/>
    </source>
</evidence>
<keyword evidence="8" id="KW-0547">Nucleotide-binding</keyword>
<comment type="caution">
    <text evidence="8">The sequence shown here is derived from an EMBL/GenBank/DDBJ whole genome shotgun (WGS) entry which is preliminary data.</text>
</comment>
<dbReference type="CDD" id="cd00075">
    <property type="entry name" value="HATPase"/>
    <property type="match status" value="1"/>
</dbReference>
<evidence type="ECO:0000256" key="4">
    <source>
        <dbReference type="ARBA" id="ARBA00022679"/>
    </source>
</evidence>
<dbReference type="CDD" id="cd00082">
    <property type="entry name" value="HisKA"/>
    <property type="match status" value="1"/>
</dbReference>
<dbReference type="EMBL" id="JBHUII010000004">
    <property type="protein sequence ID" value="MFD2206013.1"/>
    <property type="molecule type" value="Genomic_DNA"/>
</dbReference>
<dbReference type="SMART" id="SM00388">
    <property type="entry name" value="HisKA"/>
    <property type="match status" value="1"/>
</dbReference>
<dbReference type="RefSeq" id="WP_380251180.1">
    <property type="nucleotide sequence ID" value="NZ_JBHUII010000004.1"/>
</dbReference>
<dbReference type="PANTHER" id="PTHR43047">
    <property type="entry name" value="TWO-COMPONENT HISTIDINE PROTEIN KINASE"/>
    <property type="match status" value="1"/>
</dbReference>
<keyword evidence="3" id="KW-0597">Phosphoprotein</keyword>
<dbReference type="Gene3D" id="3.30.450.20">
    <property type="entry name" value="PAS domain"/>
    <property type="match status" value="2"/>
</dbReference>
<keyword evidence="5" id="KW-0418">Kinase</keyword>
<feature type="domain" description="Histidine kinase" evidence="6">
    <location>
        <begin position="292"/>
        <end position="513"/>
    </location>
</feature>
<dbReference type="InterPro" id="IPR003594">
    <property type="entry name" value="HATPase_dom"/>
</dbReference>
<dbReference type="Pfam" id="PF00512">
    <property type="entry name" value="HisKA"/>
    <property type="match status" value="1"/>
</dbReference>
<dbReference type="SUPFAM" id="SSF55874">
    <property type="entry name" value="ATPase domain of HSP90 chaperone/DNA topoisomerase II/histidine kinase"/>
    <property type="match status" value="1"/>
</dbReference>
<dbReference type="InterPro" id="IPR005467">
    <property type="entry name" value="His_kinase_dom"/>
</dbReference>
<dbReference type="InterPro" id="IPR036890">
    <property type="entry name" value="HATPase_C_sf"/>
</dbReference>
<dbReference type="SMART" id="SM00387">
    <property type="entry name" value="HATPase_c"/>
    <property type="match status" value="1"/>
</dbReference>
<feature type="domain" description="PAS" evidence="7">
    <location>
        <begin position="20"/>
        <end position="56"/>
    </location>
</feature>
<name>A0ABW5BM84_9PROT</name>
<evidence type="ECO:0000259" key="6">
    <source>
        <dbReference type="PROSITE" id="PS50109"/>
    </source>
</evidence>
<dbReference type="SUPFAM" id="SSF55785">
    <property type="entry name" value="PYP-like sensor domain (PAS domain)"/>
    <property type="match status" value="2"/>
</dbReference>
<dbReference type="Pfam" id="PF12860">
    <property type="entry name" value="PAS_7"/>
    <property type="match status" value="1"/>
</dbReference>
<accession>A0ABW5BM84</accession>
<dbReference type="InterPro" id="IPR000014">
    <property type="entry name" value="PAS"/>
</dbReference>
<reference evidence="9" key="1">
    <citation type="journal article" date="2019" name="Int. J. Syst. Evol. Microbiol.">
        <title>The Global Catalogue of Microorganisms (GCM) 10K type strain sequencing project: providing services to taxonomists for standard genome sequencing and annotation.</title>
        <authorList>
            <consortium name="The Broad Institute Genomics Platform"/>
            <consortium name="The Broad Institute Genome Sequencing Center for Infectious Disease"/>
            <person name="Wu L."/>
            <person name="Ma J."/>
        </authorList>
    </citation>
    <scope>NUCLEOTIDE SEQUENCE [LARGE SCALE GENOMIC DNA]</scope>
    <source>
        <strain evidence="9">CGMCC 4.7192</strain>
    </source>
</reference>
<keyword evidence="8" id="KW-0067">ATP-binding</keyword>
<protein>
    <recommendedName>
        <fullName evidence="2">histidine kinase</fullName>
        <ecNumber evidence="2">2.7.13.3</ecNumber>
    </recommendedName>
</protein>
<dbReference type="PANTHER" id="PTHR43047:SF72">
    <property type="entry name" value="OSMOSENSING HISTIDINE PROTEIN KINASE SLN1"/>
    <property type="match status" value="1"/>
</dbReference>
<evidence type="ECO:0000256" key="3">
    <source>
        <dbReference type="ARBA" id="ARBA00022553"/>
    </source>
</evidence>
<dbReference type="InterPro" id="IPR003661">
    <property type="entry name" value="HisK_dim/P_dom"/>
</dbReference>
<dbReference type="Pfam" id="PF13426">
    <property type="entry name" value="PAS_9"/>
    <property type="match status" value="1"/>
</dbReference>
<dbReference type="Proteomes" id="UP001597294">
    <property type="component" value="Unassembled WGS sequence"/>
</dbReference>
<dbReference type="InterPro" id="IPR036097">
    <property type="entry name" value="HisK_dim/P_sf"/>
</dbReference>
<keyword evidence="4" id="KW-0808">Transferase</keyword>